<protein>
    <submittedName>
        <fullName evidence="1">Uncharacterized protein</fullName>
    </submittedName>
</protein>
<proteinExistence type="predicted"/>
<dbReference type="Proteomes" id="UP000008225">
    <property type="component" value="Chromosome 1"/>
</dbReference>
<organism evidence="1 2">
    <name type="scientific">Callithrix jacchus</name>
    <name type="common">White-tufted-ear marmoset</name>
    <name type="synonym">Simia Jacchus</name>
    <dbReference type="NCBI Taxonomy" id="9483"/>
    <lineage>
        <taxon>Eukaryota</taxon>
        <taxon>Metazoa</taxon>
        <taxon>Chordata</taxon>
        <taxon>Craniata</taxon>
        <taxon>Vertebrata</taxon>
        <taxon>Euteleostomi</taxon>
        <taxon>Mammalia</taxon>
        <taxon>Eutheria</taxon>
        <taxon>Euarchontoglires</taxon>
        <taxon>Primates</taxon>
        <taxon>Haplorrhini</taxon>
        <taxon>Platyrrhini</taxon>
        <taxon>Cebidae</taxon>
        <taxon>Callitrichinae</taxon>
        <taxon>Callithrix</taxon>
        <taxon>Callithrix</taxon>
    </lineage>
</organism>
<dbReference type="GeneTree" id="ENSGT00940000164709"/>
<accession>A0A8I3WS63</accession>
<name>A0A8I3WS63_CALJA</name>
<reference evidence="1 2" key="1">
    <citation type="submission" date="2009-03" db="EMBL/GenBank/DDBJ databases">
        <authorList>
            <person name="Warren W."/>
            <person name="Ye L."/>
            <person name="Minx P."/>
            <person name="Worley K."/>
            <person name="Gibbs R."/>
            <person name="Wilson R.K."/>
        </authorList>
    </citation>
    <scope>NUCLEOTIDE SEQUENCE [LARGE SCALE GENOMIC DNA]</scope>
</reference>
<reference evidence="1" key="2">
    <citation type="submission" date="2025-08" db="UniProtKB">
        <authorList>
            <consortium name="Ensembl"/>
        </authorList>
    </citation>
    <scope>IDENTIFICATION</scope>
</reference>
<dbReference type="AlphaFoldDB" id="A0A8I3WS63"/>
<sequence>MAQVGVQRHNLGSLQPLPPGFKAFSCLSLPSSWDYRHAPPRPANFLYLVETGFHHVGQAGLKLLTSSDPPASASQSAEIISMSHHARQLQHLFLDAIFWGGVS</sequence>
<dbReference type="Ensembl" id="ENSCJAT00000141239.1">
    <property type="protein sequence ID" value="ENSCJAP00000085756.1"/>
    <property type="gene ID" value="ENSCJAG00000082068.1"/>
</dbReference>
<dbReference type="PANTHER" id="PTHR46254:SF3">
    <property type="entry name" value="SECRETED PROTEIN"/>
    <property type="match status" value="1"/>
</dbReference>
<dbReference type="PANTHER" id="PTHR46254">
    <property type="entry name" value="PROTEIN GVQW1-RELATED"/>
    <property type="match status" value="1"/>
</dbReference>
<dbReference type="OMA" id="DAIFWGG"/>
<evidence type="ECO:0000313" key="1">
    <source>
        <dbReference type="Ensembl" id="ENSCJAP00000085756.1"/>
    </source>
</evidence>
<evidence type="ECO:0000313" key="2">
    <source>
        <dbReference type="Proteomes" id="UP000008225"/>
    </source>
</evidence>
<dbReference type="PRINTS" id="PR02045">
    <property type="entry name" value="F138DOMAIN"/>
</dbReference>
<reference evidence="1" key="3">
    <citation type="submission" date="2025-09" db="UniProtKB">
        <authorList>
            <consortium name="Ensembl"/>
        </authorList>
    </citation>
    <scope>IDENTIFICATION</scope>
</reference>
<keyword evidence="2" id="KW-1185">Reference proteome</keyword>